<proteinExistence type="predicted"/>
<gene>
    <name evidence="1" type="ORF">HXO56_11540</name>
</gene>
<evidence type="ECO:0000313" key="1">
    <source>
        <dbReference type="EMBL" id="MBF1650690.1"/>
    </source>
</evidence>
<feature type="non-terminal residue" evidence="1">
    <location>
        <position position="192"/>
    </location>
</feature>
<sequence>MSNNLQANFKSIDAEITSSWAFGESIHDSEFVSFYTFVEKIKSAQQKNTQILPSKPFNGSVQVYYSFKYNDTIVQTEHAFYENIWQGFRETLRMILDGHDNLLPGGMNRIIDRQIKAAENQNPNISALQLVECIPLFNTAVQEAHKRSQDTVKKFSIYRDIRICIYFGNSAGMPYSRVPVQLQNLISQHIKP</sequence>
<dbReference type="AlphaFoldDB" id="A0A930KH91"/>
<comment type="caution">
    <text evidence="1">The sequence shown here is derived from an EMBL/GenBank/DDBJ whole genome shotgun (WGS) entry which is preliminary data.</text>
</comment>
<organism evidence="1 2">
    <name type="scientific">Rothia dentocariosa</name>
    <dbReference type="NCBI Taxonomy" id="2047"/>
    <lineage>
        <taxon>Bacteria</taxon>
        <taxon>Bacillati</taxon>
        <taxon>Actinomycetota</taxon>
        <taxon>Actinomycetes</taxon>
        <taxon>Micrococcales</taxon>
        <taxon>Micrococcaceae</taxon>
        <taxon>Rothia</taxon>
    </lineage>
</organism>
<dbReference type="EMBL" id="JABZXJ010000093">
    <property type="protein sequence ID" value="MBF1650690.1"/>
    <property type="molecule type" value="Genomic_DNA"/>
</dbReference>
<accession>A0A930KH91</accession>
<name>A0A930KH91_9MICC</name>
<reference evidence="1" key="1">
    <citation type="submission" date="2020-04" db="EMBL/GenBank/DDBJ databases">
        <title>Deep metagenomics examines the oral microbiome during advanced dental caries in children, revealing novel taxa and co-occurrences with host molecules.</title>
        <authorList>
            <person name="Baker J.L."/>
            <person name="Morton J.T."/>
            <person name="Dinis M."/>
            <person name="Alvarez R."/>
            <person name="Tran N.C."/>
            <person name="Knight R."/>
            <person name="Edlund A."/>
        </authorList>
    </citation>
    <scope>NUCLEOTIDE SEQUENCE</scope>
    <source>
        <strain evidence="1">JCVI_47_bin.4</strain>
    </source>
</reference>
<protein>
    <submittedName>
        <fullName evidence="1">Uncharacterized protein</fullName>
    </submittedName>
</protein>
<dbReference type="Proteomes" id="UP000769484">
    <property type="component" value="Unassembled WGS sequence"/>
</dbReference>
<evidence type="ECO:0000313" key="2">
    <source>
        <dbReference type="Proteomes" id="UP000769484"/>
    </source>
</evidence>